<gene>
    <name evidence="4" type="ORF">AURANDRAFT_71405</name>
</gene>
<keyword evidence="1 2" id="KW-0103">Bromodomain</keyword>
<dbReference type="RefSeq" id="XP_009036429.1">
    <property type="nucleotide sequence ID" value="XM_009038181.1"/>
</dbReference>
<name>F0Y6S9_AURAN</name>
<dbReference type="PROSITE" id="PS50014">
    <property type="entry name" value="BROMODOMAIN_2"/>
    <property type="match status" value="1"/>
</dbReference>
<evidence type="ECO:0000256" key="1">
    <source>
        <dbReference type="ARBA" id="ARBA00023117"/>
    </source>
</evidence>
<dbReference type="SUPFAM" id="SSF47370">
    <property type="entry name" value="Bromodomain"/>
    <property type="match status" value="1"/>
</dbReference>
<sequence length="593" mass="64770">MAGLRSALAAVSPIQALHSWQSKNLVDTGTVLSEVEGTFSLLDANHGGRGRAAARGAVVDALRRRLEAVVPNLGYNVRVSLIESSWAFSCLPELHPVTVTLTETWPGEMPANMACALHKWPEDAFMRLPKVVRWKCCMVIPERFRMILASLVERWFSSVAPGVRKNLFVASRSTTSRGGSAARRAADPHLYSALGDLVGHTEGTLLNSFAVLAWRGLKHDVTRGRSSLYPILFIDVVLSLKVPAAGLARRVATVLDGAVSRGAWDDAAISRLKSILNGEKSPTLACGQFQTSLEHCWMQLKKTDTSNLFALPVTDNVVTGYSAVIRQPMDLSIVRSKISCAQQSYHRLAAFEQDVKLMVENCKLFNGTKSTYADAADLVWDSWLQCKAREQLRDDNMTTTRAVAFAGSPAGCSQDFQQLSCFTESKISHMFPALVLSEPQCAAIASYELCNELELCLNLQMIPNKRPRIPELYRVLTLHLASRRALGIQVESAQQVIMDLRIDAPRLLACLGRFTYQQACPDAGVRTLDLLGLIPSRSKSGIISDHSQTQFCRPSATITSPGVFKSSFVGLGVNSQQIAATFYALNQGGADGK</sequence>
<feature type="domain" description="Bromo" evidence="3">
    <location>
        <begin position="301"/>
        <end position="373"/>
    </location>
</feature>
<dbReference type="GeneID" id="20228207"/>
<dbReference type="InterPro" id="IPR036427">
    <property type="entry name" value="Bromodomain-like_sf"/>
</dbReference>
<protein>
    <recommendedName>
        <fullName evidence="3">Bromo domain-containing protein</fullName>
    </recommendedName>
</protein>
<evidence type="ECO:0000259" key="3">
    <source>
        <dbReference type="PROSITE" id="PS50014"/>
    </source>
</evidence>
<dbReference type="Proteomes" id="UP000002729">
    <property type="component" value="Unassembled WGS sequence"/>
</dbReference>
<dbReference type="Pfam" id="PF00439">
    <property type="entry name" value="Bromodomain"/>
    <property type="match status" value="1"/>
</dbReference>
<evidence type="ECO:0000256" key="2">
    <source>
        <dbReference type="PROSITE-ProRule" id="PRU00035"/>
    </source>
</evidence>
<dbReference type="Gene3D" id="1.20.920.10">
    <property type="entry name" value="Bromodomain-like"/>
    <property type="match status" value="1"/>
</dbReference>
<dbReference type="InterPro" id="IPR051831">
    <property type="entry name" value="Bromodomain_contain_prot"/>
</dbReference>
<accession>F0Y6S9</accession>
<dbReference type="KEGG" id="aaf:AURANDRAFT_71405"/>
<reference evidence="4 5" key="1">
    <citation type="journal article" date="2011" name="Proc. Natl. Acad. Sci. U.S.A.">
        <title>Niche of harmful alga Aureococcus anophagefferens revealed through ecogenomics.</title>
        <authorList>
            <person name="Gobler C.J."/>
            <person name="Berry D.L."/>
            <person name="Dyhrman S.T."/>
            <person name="Wilhelm S.W."/>
            <person name="Salamov A."/>
            <person name="Lobanov A.V."/>
            <person name="Zhang Y."/>
            <person name="Collier J.L."/>
            <person name="Wurch L.L."/>
            <person name="Kustka A.B."/>
            <person name="Dill B.D."/>
            <person name="Shah M."/>
            <person name="VerBerkmoes N.C."/>
            <person name="Kuo A."/>
            <person name="Terry A."/>
            <person name="Pangilinan J."/>
            <person name="Lindquist E.A."/>
            <person name="Lucas S."/>
            <person name="Paulsen I.T."/>
            <person name="Hattenrath-Lehmann T.K."/>
            <person name="Talmage S.C."/>
            <person name="Walker E.A."/>
            <person name="Koch F."/>
            <person name="Burson A.M."/>
            <person name="Marcoval M.A."/>
            <person name="Tang Y.Z."/>
            <person name="Lecleir G.R."/>
            <person name="Coyne K.J."/>
            <person name="Berg G.M."/>
            <person name="Bertrand E.M."/>
            <person name="Saito M.A."/>
            <person name="Gladyshev V.N."/>
            <person name="Grigoriev I.V."/>
        </authorList>
    </citation>
    <scope>NUCLEOTIDE SEQUENCE [LARGE SCALE GENOMIC DNA]</scope>
    <source>
        <strain evidence="5">CCMP 1984</strain>
    </source>
</reference>
<dbReference type="EMBL" id="GL833126">
    <property type="protein sequence ID" value="EGB09333.1"/>
    <property type="molecule type" value="Genomic_DNA"/>
</dbReference>
<keyword evidence="5" id="KW-1185">Reference proteome</keyword>
<dbReference type="AlphaFoldDB" id="F0Y6S9"/>
<organism evidence="5">
    <name type="scientific">Aureococcus anophagefferens</name>
    <name type="common">Harmful bloom alga</name>
    <dbReference type="NCBI Taxonomy" id="44056"/>
    <lineage>
        <taxon>Eukaryota</taxon>
        <taxon>Sar</taxon>
        <taxon>Stramenopiles</taxon>
        <taxon>Ochrophyta</taxon>
        <taxon>Pelagophyceae</taxon>
        <taxon>Pelagomonadales</taxon>
        <taxon>Pelagomonadaceae</taxon>
        <taxon>Aureococcus</taxon>
    </lineage>
</organism>
<dbReference type="InterPro" id="IPR001487">
    <property type="entry name" value="Bromodomain"/>
</dbReference>
<dbReference type="InParanoid" id="F0Y6S9"/>
<proteinExistence type="predicted"/>
<dbReference type="PANTHER" id="PTHR22881">
    <property type="entry name" value="BROMODOMAIN CONTAINING PROTEIN"/>
    <property type="match status" value="1"/>
</dbReference>
<dbReference type="PANTHER" id="PTHR22881:SF27">
    <property type="entry name" value="BROMODOMAIN CONTAINING 7_9"/>
    <property type="match status" value="1"/>
</dbReference>
<evidence type="ECO:0000313" key="5">
    <source>
        <dbReference type="Proteomes" id="UP000002729"/>
    </source>
</evidence>
<dbReference type="eggNOG" id="KOG1828">
    <property type="taxonomic scope" value="Eukaryota"/>
</dbReference>
<dbReference type="SMART" id="SM00297">
    <property type="entry name" value="BROMO"/>
    <property type="match status" value="1"/>
</dbReference>
<dbReference type="OrthoDB" id="21449at2759"/>
<evidence type="ECO:0000313" key="4">
    <source>
        <dbReference type="EMBL" id="EGB09333.1"/>
    </source>
</evidence>